<proteinExistence type="predicted"/>
<sequence>MSIPVFASGCDKNSCAFRAFRVFGWRV</sequence>
<accession>A0A0E9Y1H3</accession>
<name>A0A0E9Y1H3_ANGAN</name>
<dbReference type="AlphaFoldDB" id="A0A0E9Y1H3"/>
<dbReference type="EMBL" id="GBXM01000021">
    <property type="protein sequence ID" value="JAI08557.1"/>
    <property type="molecule type" value="Transcribed_RNA"/>
</dbReference>
<protein>
    <submittedName>
        <fullName evidence="1">Uncharacterized protein</fullName>
    </submittedName>
</protein>
<reference evidence="1" key="1">
    <citation type="submission" date="2014-11" db="EMBL/GenBank/DDBJ databases">
        <authorList>
            <person name="Amaro Gonzalez C."/>
        </authorList>
    </citation>
    <scope>NUCLEOTIDE SEQUENCE</scope>
</reference>
<reference evidence="1" key="2">
    <citation type="journal article" date="2015" name="Fish Shellfish Immunol.">
        <title>Early steps in the European eel (Anguilla anguilla)-Vibrio vulnificus interaction in the gills: Role of the RtxA13 toxin.</title>
        <authorList>
            <person name="Callol A."/>
            <person name="Pajuelo D."/>
            <person name="Ebbesson L."/>
            <person name="Teles M."/>
            <person name="MacKenzie S."/>
            <person name="Amaro C."/>
        </authorList>
    </citation>
    <scope>NUCLEOTIDE SEQUENCE</scope>
</reference>
<evidence type="ECO:0000313" key="1">
    <source>
        <dbReference type="EMBL" id="JAI08557.1"/>
    </source>
</evidence>
<organism evidence="1">
    <name type="scientific">Anguilla anguilla</name>
    <name type="common">European freshwater eel</name>
    <name type="synonym">Muraena anguilla</name>
    <dbReference type="NCBI Taxonomy" id="7936"/>
    <lineage>
        <taxon>Eukaryota</taxon>
        <taxon>Metazoa</taxon>
        <taxon>Chordata</taxon>
        <taxon>Craniata</taxon>
        <taxon>Vertebrata</taxon>
        <taxon>Euteleostomi</taxon>
        <taxon>Actinopterygii</taxon>
        <taxon>Neopterygii</taxon>
        <taxon>Teleostei</taxon>
        <taxon>Anguilliformes</taxon>
        <taxon>Anguillidae</taxon>
        <taxon>Anguilla</taxon>
    </lineage>
</organism>